<dbReference type="Gene3D" id="2.70.170.10">
    <property type="entry name" value="Neurotransmitter-gated ion-channel ligand-binding domain"/>
    <property type="match status" value="1"/>
</dbReference>
<reference evidence="2" key="1">
    <citation type="submission" date="2023-10" db="EMBL/GenBank/DDBJ databases">
        <title>Genome assembly of Pristionchus species.</title>
        <authorList>
            <person name="Yoshida K."/>
            <person name="Sommer R.J."/>
        </authorList>
    </citation>
    <scope>NUCLEOTIDE SEQUENCE</scope>
    <source>
        <strain evidence="2">RS0144</strain>
    </source>
</reference>
<dbReference type="GO" id="GO:0005230">
    <property type="term" value="F:extracellular ligand-gated monoatomic ion channel activity"/>
    <property type="evidence" value="ECO:0007669"/>
    <property type="project" value="InterPro"/>
</dbReference>
<dbReference type="AlphaFoldDB" id="A0AAV5ULZ2"/>
<keyword evidence="3" id="KW-1185">Reference proteome</keyword>
<organism evidence="2 3">
    <name type="scientific">Pristionchus entomophagus</name>
    <dbReference type="NCBI Taxonomy" id="358040"/>
    <lineage>
        <taxon>Eukaryota</taxon>
        <taxon>Metazoa</taxon>
        <taxon>Ecdysozoa</taxon>
        <taxon>Nematoda</taxon>
        <taxon>Chromadorea</taxon>
        <taxon>Rhabditida</taxon>
        <taxon>Rhabditina</taxon>
        <taxon>Diplogasteromorpha</taxon>
        <taxon>Diplogasteroidea</taxon>
        <taxon>Neodiplogasteridae</taxon>
        <taxon>Pristionchus</taxon>
    </lineage>
</organism>
<feature type="non-terminal residue" evidence="2">
    <location>
        <position position="1"/>
    </location>
</feature>
<dbReference type="Proteomes" id="UP001432027">
    <property type="component" value="Unassembled WGS sequence"/>
</dbReference>
<evidence type="ECO:0000313" key="2">
    <source>
        <dbReference type="EMBL" id="GMT07607.1"/>
    </source>
</evidence>
<feature type="domain" description="Neurotransmitter-gated ion-channel ligand-binding" evidence="1">
    <location>
        <begin position="29"/>
        <end position="154"/>
    </location>
</feature>
<sequence length="156" mass="17775">APLHYLNVSPFSTIFQLPSEMDYISTVNALQQDLFRNYRAPLAPLHGRGSSNYSFIEKFFMIITYAKLTTVNERSMTFSIILAPLLMWTDPRLAWNPPQYDDIGHLYLTLDQIWYPNFHACSSSGMTYLTTPNNHVAKVLSDGSVSTRLQVEATFS</sequence>
<feature type="non-terminal residue" evidence="2">
    <location>
        <position position="156"/>
    </location>
</feature>
<comment type="caution">
    <text evidence="2">The sequence shown here is derived from an EMBL/GenBank/DDBJ whole genome shotgun (WGS) entry which is preliminary data.</text>
</comment>
<dbReference type="GO" id="GO:0016020">
    <property type="term" value="C:membrane"/>
    <property type="evidence" value="ECO:0007669"/>
    <property type="project" value="InterPro"/>
</dbReference>
<name>A0AAV5ULZ2_9BILA</name>
<dbReference type="SUPFAM" id="SSF63712">
    <property type="entry name" value="Nicotinic receptor ligand binding domain-like"/>
    <property type="match status" value="1"/>
</dbReference>
<evidence type="ECO:0000313" key="3">
    <source>
        <dbReference type="Proteomes" id="UP001432027"/>
    </source>
</evidence>
<accession>A0AAV5ULZ2</accession>
<dbReference type="EMBL" id="BTSX01000006">
    <property type="protein sequence ID" value="GMT07607.1"/>
    <property type="molecule type" value="Genomic_DNA"/>
</dbReference>
<dbReference type="InterPro" id="IPR036734">
    <property type="entry name" value="Neur_chan_lig-bd_sf"/>
</dbReference>
<protein>
    <recommendedName>
        <fullName evidence="1">Neurotransmitter-gated ion-channel ligand-binding domain-containing protein</fullName>
    </recommendedName>
</protein>
<evidence type="ECO:0000259" key="1">
    <source>
        <dbReference type="Pfam" id="PF02931"/>
    </source>
</evidence>
<proteinExistence type="predicted"/>
<gene>
    <name evidence="2" type="ORF">PENTCL1PPCAC_29781</name>
</gene>
<dbReference type="Pfam" id="PF02931">
    <property type="entry name" value="Neur_chan_LBD"/>
    <property type="match status" value="1"/>
</dbReference>
<dbReference type="InterPro" id="IPR006202">
    <property type="entry name" value="Neur_chan_lig-bd"/>
</dbReference>